<evidence type="ECO:0000259" key="2">
    <source>
        <dbReference type="Pfam" id="PF03972"/>
    </source>
</evidence>
<dbReference type="InterPro" id="IPR042183">
    <property type="entry name" value="MmgE/PrpD_sf_1"/>
</dbReference>
<evidence type="ECO:0000256" key="1">
    <source>
        <dbReference type="ARBA" id="ARBA00006174"/>
    </source>
</evidence>
<dbReference type="InterPro" id="IPR045336">
    <property type="entry name" value="MmgE_PrpD_N"/>
</dbReference>
<dbReference type="Gene3D" id="3.30.1330.120">
    <property type="entry name" value="2-methylcitrate dehydratase PrpD"/>
    <property type="match status" value="1"/>
</dbReference>
<feature type="domain" description="MmgE/PrpD N-terminal" evidence="2">
    <location>
        <begin position="11"/>
        <end position="239"/>
    </location>
</feature>
<gene>
    <name evidence="4" type="ORF">GCM10007989_34380</name>
</gene>
<dbReference type="InterPro" id="IPR036148">
    <property type="entry name" value="MmgE/PrpD_sf"/>
</dbReference>
<comment type="caution">
    <text evidence="4">The sequence shown here is derived from an EMBL/GenBank/DDBJ whole genome shotgun (WGS) entry which is preliminary data.</text>
</comment>
<dbReference type="InterPro" id="IPR005656">
    <property type="entry name" value="MmgE_PrpD"/>
</dbReference>
<dbReference type="Proteomes" id="UP000646579">
    <property type="component" value="Unassembled WGS sequence"/>
</dbReference>
<dbReference type="PANTHER" id="PTHR16943">
    <property type="entry name" value="2-METHYLCITRATE DEHYDRATASE-RELATED"/>
    <property type="match status" value="1"/>
</dbReference>
<dbReference type="SUPFAM" id="SSF103378">
    <property type="entry name" value="2-methylcitrate dehydratase PrpD"/>
    <property type="match status" value="1"/>
</dbReference>
<evidence type="ECO:0008006" key="6">
    <source>
        <dbReference type="Google" id="ProtNLM"/>
    </source>
</evidence>
<evidence type="ECO:0000313" key="4">
    <source>
        <dbReference type="EMBL" id="GHA35540.1"/>
    </source>
</evidence>
<sequence>MPQSEPLLQPLARWSVSEDLTDIATELSGEVAMAALDWFGALAAGDDEPASDNYRSYHRLADSGGRSLAEHAFTLGALSHLAEVDDGHRDSMIHAGIVTFAPLLAIARQRSLTLDTVRRAVVAGYEAAVRVGTAFGPEHYRHFHITATAGSFGAAAASAVALGLDARGCVAAFGHAGSQAMGLWQFMDDGAEAAKAANPGFAARNGIAGALLALAGVPAATRIIEGPRGLAFALKSEFDPAPLAAPFSADGTALAGRTVKAWPVCGQMHHVLDAVRDRHAIAPIDVSAIRSITVESFEALKRIADLRHPATPAQARFSTSWCLAHQLLYGGPDFGTLRDPKVLDDPAIAALAERIGLTVSDDFTKPYPRTRSCRIRIDMADGSRSEWVHTGRRGDPERPFTPDEMQARFADLAANKPAPWRETALAVCHLISNGPADTILPSEYLERLLDV</sequence>
<dbReference type="InterPro" id="IPR045337">
    <property type="entry name" value="MmgE_PrpD_C"/>
</dbReference>
<dbReference type="PANTHER" id="PTHR16943:SF8">
    <property type="entry name" value="2-METHYLCITRATE DEHYDRATASE"/>
    <property type="match status" value="1"/>
</dbReference>
<dbReference type="GO" id="GO:0016829">
    <property type="term" value="F:lyase activity"/>
    <property type="evidence" value="ECO:0007669"/>
    <property type="project" value="InterPro"/>
</dbReference>
<comment type="similarity">
    <text evidence="1">Belongs to the PrpD family.</text>
</comment>
<organism evidence="4 5">
    <name type="scientific">Devosia pacifica</name>
    <dbReference type="NCBI Taxonomy" id="1335967"/>
    <lineage>
        <taxon>Bacteria</taxon>
        <taxon>Pseudomonadati</taxon>
        <taxon>Pseudomonadota</taxon>
        <taxon>Alphaproteobacteria</taxon>
        <taxon>Hyphomicrobiales</taxon>
        <taxon>Devosiaceae</taxon>
        <taxon>Devosia</taxon>
    </lineage>
</organism>
<dbReference type="Pfam" id="PF03972">
    <property type="entry name" value="MmgE_PrpD_N"/>
    <property type="match status" value="1"/>
</dbReference>
<protein>
    <recommendedName>
        <fullName evidence="6">2-methylcitrate dehydratase PrpD</fullName>
    </recommendedName>
</protein>
<dbReference type="AlphaFoldDB" id="A0A918SDI1"/>
<dbReference type="Gene3D" id="1.10.4100.10">
    <property type="entry name" value="2-methylcitrate dehydratase PrpD"/>
    <property type="match status" value="1"/>
</dbReference>
<dbReference type="EMBL" id="BMZE01000004">
    <property type="protein sequence ID" value="GHA35540.1"/>
    <property type="molecule type" value="Genomic_DNA"/>
</dbReference>
<feature type="domain" description="MmgE/PrpD C-terminal" evidence="3">
    <location>
        <begin position="262"/>
        <end position="416"/>
    </location>
</feature>
<dbReference type="RefSeq" id="WP_189427026.1">
    <property type="nucleotide sequence ID" value="NZ_BMZE01000004.1"/>
</dbReference>
<evidence type="ECO:0000313" key="5">
    <source>
        <dbReference type="Proteomes" id="UP000646579"/>
    </source>
</evidence>
<reference evidence="4" key="2">
    <citation type="submission" date="2020-09" db="EMBL/GenBank/DDBJ databases">
        <authorList>
            <person name="Sun Q."/>
            <person name="Kim S."/>
        </authorList>
    </citation>
    <scope>NUCLEOTIDE SEQUENCE</scope>
    <source>
        <strain evidence="4">KCTC 32437</strain>
    </source>
</reference>
<evidence type="ECO:0000259" key="3">
    <source>
        <dbReference type="Pfam" id="PF19305"/>
    </source>
</evidence>
<reference evidence="4" key="1">
    <citation type="journal article" date="2014" name="Int. J. Syst. Evol. Microbiol.">
        <title>Complete genome sequence of Corynebacterium casei LMG S-19264T (=DSM 44701T), isolated from a smear-ripened cheese.</title>
        <authorList>
            <consortium name="US DOE Joint Genome Institute (JGI-PGF)"/>
            <person name="Walter F."/>
            <person name="Albersmeier A."/>
            <person name="Kalinowski J."/>
            <person name="Ruckert C."/>
        </authorList>
    </citation>
    <scope>NUCLEOTIDE SEQUENCE</scope>
    <source>
        <strain evidence="4">KCTC 32437</strain>
    </source>
</reference>
<dbReference type="Pfam" id="PF19305">
    <property type="entry name" value="MmgE_PrpD_C"/>
    <property type="match status" value="1"/>
</dbReference>
<keyword evidence="5" id="KW-1185">Reference proteome</keyword>
<name>A0A918SDI1_9HYPH</name>
<dbReference type="InterPro" id="IPR042188">
    <property type="entry name" value="MmgE/PrpD_sf_2"/>
</dbReference>
<proteinExistence type="inferred from homology"/>
<accession>A0A918SDI1</accession>